<dbReference type="PATRIC" id="fig|270351.6.peg.3592"/>
<organism evidence="1 2">
    <name type="scientific">Methylobacterium aquaticum</name>
    <dbReference type="NCBI Taxonomy" id="270351"/>
    <lineage>
        <taxon>Bacteria</taxon>
        <taxon>Pseudomonadati</taxon>
        <taxon>Pseudomonadota</taxon>
        <taxon>Alphaproteobacteria</taxon>
        <taxon>Hyphomicrobiales</taxon>
        <taxon>Methylobacteriaceae</taxon>
        <taxon>Methylobacterium</taxon>
    </lineage>
</organism>
<evidence type="ECO:0000313" key="2">
    <source>
        <dbReference type="Proteomes" id="UP000035929"/>
    </source>
</evidence>
<comment type="caution">
    <text evidence="1">The sequence shown here is derived from an EMBL/GenBank/DDBJ whole genome shotgun (WGS) entry which is preliminary data.</text>
</comment>
<accession>A0A0J6UR48</accession>
<dbReference type="AlphaFoldDB" id="A0A0J6UR48"/>
<reference evidence="1 2" key="1">
    <citation type="submission" date="2015-03" db="EMBL/GenBank/DDBJ databases">
        <title>Genome sequencing of Methylobacterium aquaticum DSM16371 type strain.</title>
        <authorList>
            <person name="Chaudhry V."/>
            <person name="Patil P.B."/>
        </authorList>
    </citation>
    <scope>NUCLEOTIDE SEQUENCE [LARGE SCALE GENOMIC DNA]</scope>
    <source>
        <strain evidence="1 2">DSM 16371</strain>
    </source>
</reference>
<dbReference type="Proteomes" id="UP000035929">
    <property type="component" value="Unassembled WGS sequence"/>
</dbReference>
<sequence>MTRPDIRCGLRHDIAEAMERMDAFAQAAAAEVRARRSEPPRRLAVATSAAIRTLRDRARAGRPVPADDRRIAAAHAAGLTLDDIHEVFGVEPREAVRAIAAHAGR</sequence>
<dbReference type="EMBL" id="LABX01000243">
    <property type="protein sequence ID" value="KMO28541.1"/>
    <property type="molecule type" value="Genomic_DNA"/>
</dbReference>
<evidence type="ECO:0000313" key="1">
    <source>
        <dbReference type="EMBL" id="KMO28541.1"/>
    </source>
</evidence>
<protein>
    <submittedName>
        <fullName evidence="1">Uncharacterized protein</fullName>
    </submittedName>
</protein>
<gene>
    <name evidence="1" type="ORF">VP06_27070</name>
</gene>
<name>A0A0J6UR48_9HYPH</name>
<proteinExistence type="predicted"/>